<proteinExistence type="predicted"/>
<comment type="caution">
    <text evidence="1">The sequence shown here is derived from an EMBL/GenBank/DDBJ whole genome shotgun (WGS) entry which is preliminary data.</text>
</comment>
<name>A0A0F9D685_9ZZZZ</name>
<gene>
    <name evidence="1" type="ORF">LCGC14_2584440</name>
</gene>
<sequence>SITLIKATSAVKDVFMGKNTAKF</sequence>
<dbReference type="AlphaFoldDB" id="A0A0F9D685"/>
<dbReference type="EMBL" id="LAZR01043224">
    <property type="protein sequence ID" value="KKL07598.1"/>
    <property type="molecule type" value="Genomic_DNA"/>
</dbReference>
<feature type="non-terminal residue" evidence="1">
    <location>
        <position position="1"/>
    </location>
</feature>
<reference evidence="1" key="1">
    <citation type="journal article" date="2015" name="Nature">
        <title>Complex archaea that bridge the gap between prokaryotes and eukaryotes.</title>
        <authorList>
            <person name="Spang A."/>
            <person name="Saw J.H."/>
            <person name="Jorgensen S.L."/>
            <person name="Zaremba-Niedzwiedzka K."/>
            <person name="Martijn J."/>
            <person name="Lind A.E."/>
            <person name="van Eijk R."/>
            <person name="Schleper C."/>
            <person name="Guy L."/>
            <person name="Ettema T.J."/>
        </authorList>
    </citation>
    <scope>NUCLEOTIDE SEQUENCE</scope>
</reference>
<evidence type="ECO:0000313" key="1">
    <source>
        <dbReference type="EMBL" id="KKL07598.1"/>
    </source>
</evidence>
<accession>A0A0F9D685</accession>
<protein>
    <submittedName>
        <fullName evidence="1">Uncharacterized protein</fullName>
    </submittedName>
</protein>
<organism evidence="1">
    <name type="scientific">marine sediment metagenome</name>
    <dbReference type="NCBI Taxonomy" id="412755"/>
    <lineage>
        <taxon>unclassified sequences</taxon>
        <taxon>metagenomes</taxon>
        <taxon>ecological metagenomes</taxon>
    </lineage>
</organism>